<dbReference type="RefSeq" id="WP_308459496.1">
    <property type="nucleotide sequence ID" value="NZ_JAJEPS010000008.1"/>
</dbReference>
<protein>
    <submittedName>
        <fullName evidence="1">Uncharacterized protein</fullName>
    </submittedName>
</protein>
<dbReference type="AlphaFoldDB" id="A0AAE3AAP6"/>
<dbReference type="Proteomes" id="UP001198220">
    <property type="component" value="Unassembled WGS sequence"/>
</dbReference>
<evidence type="ECO:0000313" key="1">
    <source>
        <dbReference type="EMBL" id="MCC2126506.1"/>
    </source>
</evidence>
<sequence>MEEKDAILPNRQSFWAKISRFSDAAGNTWTERVSNWLWHPQREELLGARRSFMAICPFHLAEVVKYSKKKLGK</sequence>
<organism evidence="1 2">
    <name type="scientific">Hominiventricola filiformis</name>
    <dbReference type="NCBI Taxonomy" id="2885352"/>
    <lineage>
        <taxon>Bacteria</taxon>
        <taxon>Bacillati</taxon>
        <taxon>Bacillota</taxon>
        <taxon>Clostridia</taxon>
        <taxon>Lachnospirales</taxon>
        <taxon>Lachnospiraceae</taxon>
        <taxon>Hominiventricola</taxon>
    </lineage>
</organism>
<proteinExistence type="predicted"/>
<reference evidence="1 2" key="1">
    <citation type="submission" date="2021-10" db="EMBL/GenBank/DDBJ databases">
        <title>Anaerobic single-cell dispensing facilitates the cultivation of human gut bacteria.</title>
        <authorList>
            <person name="Afrizal A."/>
        </authorList>
    </citation>
    <scope>NUCLEOTIDE SEQUENCE [LARGE SCALE GENOMIC DNA]</scope>
    <source>
        <strain evidence="1 2">CLA-AA-H276</strain>
    </source>
</reference>
<comment type="caution">
    <text evidence="1">The sequence shown here is derived from an EMBL/GenBank/DDBJ whole genome shotgun (WGS) entry which is preliminary data.</text>
</comment>
<accession>A0AAE3AAP6</accession>
<gene>
    <name evidence="1" type="ORF">LKD36_09945</name>
</gene>
<keyword evidence="2" id="KW-1185">Reference proteome</keyword>
<name>A0AAE3AAP6_9FIRM</name>
<evidence type="ECO:0000313" key="2">
    <source>
        <dbReference type="Proteomes" id="UP001198220"/>
    </source>
</evidence>
<dbReference type="EMBL" id="JAJEPS010000008">
    <property type="protein sequence ID" value="MCC2126506.1"/>
    <property type="molecule type" value="Genomic_DNA"/>
</dbReference>